<comment type="similarity">
    <text evidence="4 19">In the C-terminal section; belongs to the NnrD/CARKD family.</text>
</comment>
<evidence type="ECO:0000256" key="1">
    <source>
        <dbReference type="ARBA" id="ARBA00000013"/>
    </source>
</evidence>
<dbReference type="HAMAP" id="MF_01966">
    <property type="entry name" value="NADHX_epimerase"/>
    <property type="match status" value="1"/>
</dbReference>
<feature type="binding site" evidence="17">
    <location>
        <position position="262"/>
    </location>
    <ligand>
        <name>(6S)-NADPHX</name>
        <dbReference type="ChEBI" id="CHEBI:64076"/>
    </ligand>
</feature>
<keyword evidence="10 17" id="KW-0520">NAD</keyword>
<dbReference type="SUPFAM" id="SSF64153">
    <property type="entry name" value="YjeF N-terminal domain-like"/>
    <property type="match status" value="1"/>
</dbReference>
<dbReference type="PROSITE" id="PS51385">
    <property type="entry name" value="YJEF_N"/>
    <property type="match status" value="1"/>
</dbReference>
<keyword evidence="23" id="KW-1185">Reference proteome</keyword>
<evidence type="ECO:0000256" key="18">
    <source>
        <dbReference type="HAMAP-Rule" id="MF_01966"/>
    </source>
</evidence>
<dbReference type="Gene3D" id="3.40.1190.20">
    <property type="match status" value="1"/>
</dbReference>
<evidence type="ECO:0000256" key="3">
    <source>
        <dbReference type="ARBA" id="ARBA00006001"/>
    </source>
</evidence>
<evidence type="ECO:0000259" key="20">
    <source>
        <dbReference type="PROSITE" id="PS51383"/>
    </source>
</evidence>
<evidence type="ECO:0000256" key="15">
    <source>
        <dbReference type="ARBA" id="ARBA00048238"/>
    </source>
</evidence>
<keyword evidence="12 17" id="KW-0456">Lyase</keyword>
<evidence type="ECO:0000256" key="19">
    <source>
        <dbReference type="PIRNR" id="PIRNR017184"/>
    </source>
</evidence>
<comment type="cofactor">
    <cofactor evidence="18 19">
        <name>K(+)</name>
        <dbReference type="ChEBI" id="CHEBI:29103"/>
    </cofactor>
    <text evidence="18 19">Binds 1 potassium ion per subunit.</text>
</comment>
<keyword evidence="11 18" id="KW-0413">Isomerase</keyword>
<dbReference type="SUPFAM" id="SSF53613">
    <property type="entry name" value="Ribokinase-like"/>
    <property type="match status" value="1"/>
</dbReference>
<evidence type="ECO:0000256" key="4">
    <source>
        <dbReference type="ARBA" id="ARBA00009524"/>
    </source>
</evidence>
<evidence type="ECO:0000256" key="16">
    <source>
        <dbReference type="ARBA" id="ARBA00049209"/>
    </source>
</evidence>
<accession>A0ABT0NC23</accession>
<gene>
    <name evidence="17" type="primary">nnrD</name>
    <name evidence="18" type="synonym">nnrE</name>
    <name evidence="22" type="ORF">L2725_19805</name>
</gene>
<comment type="subunit">
    <text evidence="17">Homotetramer.</text>
</comment>
<evidence type="ECO:0000313" key="22">
    <source>
        <dbReference type="EMBL" id="MCL2915993.1"/>
    </source>
</evidence>
<dbReference type="InterPro" id="IPR000631">
    <property type="entry name" value="CARKD"/>
</dbReference>
<dbReference type="PROSITE" id="PS01050">
    <property type="entry name" value="YJEF_C_2"/>
    <property type="match status" value="1"/>
</dbReference>
<dbReference type="RefSeq" id="WP_249250549.1">
    <property type="nucleotide sequence ID" value="NZ_JAKIKT010000009.1"/>
</dbReference>
<comment type="caution">
    <text evidence="18">Lacks conserved residue(s) required for the propagation of feature annotation.</text>
</comment>
<dbReference type="CDD" id="cd01171">
    <property type="entry name" value="YXKO-related"/>
    <property type="match status" value="1"/>
</dbReference>
<reference evidence="22 23" key="1">
    <citation type="submission" date="2022-01" db="EMBL/GenBank/DDBJ databases">
        <title>Whole genome-based taxonomy of the Shewanellaceae.</title>
        <authorList>
            <person name="Martin-Rodriguez A.J."/>
        </authorList>
    </citation>
    <scope>NUCLEOTIDE SEQUENCE [LARGE SCALE GENOMIC DNA]</scope>
    <source>
        <strain evidence="22 23">DSM 21332</strain>
    </source>
</reference>
<evidence type="ECO:0000256" key="2">
    <source>
        <dbReference type="ARBA" id="ARBA00000909"/>
    </source>
</evidence>
<dbReference type="NCBIfam" id="TIGR00197">
    <property type="entry name" value="yjeF_nterm"/>
    <property type="match status" value="1"/>
</dbReference>
<keyword evidence="13" id="KW-0511">Multifunctional enzyme</keyword>
<evidence type="ECO:0000256" key="12">
    <source>
        <dbReference type="ARBA" id="ARBA00023239"/>
    </source>
</evidence>
<comment type="catalytic activity">
    <reaction evidence="16 17 19">
        <text>(6S)-NADPHX + ADP = AMP + phosphate + NADPH + H(+)</text>
        <dbReference type="Rhea" id="RHEA:32235"/>
        <dbReference type="ChEBI" id="CHEBI:15378"/>
        <dbReference type="ChEBI" id="CHEBI:43474"/>
        <dbReference type="ChEBI" id="CHEBI:57783"/>
        <dbReference type="ChEBI" id="CHEBI:64076"/>
        <dbReference type="ChEBI" id="CHEBI:456215"/>
        <dbReference type="ChEBI" id="CHEBI:456216"/>
        <dbReference type="EC" id="4.2.1.136"/>
    </reaction>
</comment>
<comment type="similarity">
    <text evidence="17">Belongs to the NnrD/CARKD family.</text>
</comment>
<comment type="function">
    <text evidence="14 19">Bifunctional enzyme that catalyzes the epimerization of the S- and R-forms of NAD(P)HX and the dehydration of the S-form of NAD(P)HX at the expense of ADP, which is converted to AMP. This allows the repair of both epimers of NAD(P)HX, a damaged form of NAD(P)H that is a result of enzymatic or heat-dependent hydration.</text>
</comment>
<comment type="catalytic activity">
    <reaction evidence="1 18 19">
        <text>(6R)-NADHX = (6S)-NADHX</text>
        <dbReference type="Rhea" id="RHEA:32215"/>
        <dbReference type="ChEBI" id="CHEBI:64074"/>
        <dbReference type="ChEBI" id="CHEBI:64075"/>
        <dbReference type="EC" id="5.1.99.6"/>
    </reaction>
</comment>
<evidence type="ECO:0000256" key="10">
    <source>
        <dbReference type="ARBA" id="ARBA00023027"/>
    </source>
</evidence>
<keyword evidence="5 18" id="KW-0479">Metal-binding</keyword>
<keyword evidence="9 18" id="KW-0630">Potassium</keyword>
<dbReference type="PANTHER" id="PTHR12592">
    <property type="entry name" value="ATP-DEPENDENT (S)-NAD(P)H-HYDRATE DEHYDRATASE FAMILY MEMBER"/>
    <property type="match status" value="1"/>
</dbReference>
<feature type="domain" description="YjeF N-terminal" evidence="21">
    <location>
        <begin position="16"/>
        <end position="220"/>
    </location>
</feature>
<keyword evidence="8 17" id="KW-0521">NADP</keyword>
<feature type="binding site" evidence="17">
    <location>
        <position position="435"/>
    </location>
    <ligand>
        <name>AMP</name>
        <dbReference type="ChEBI" id="CHEBI:456215"/>
    </ligand>
</feature>
<feature type="domain" description="YjeF C-terminal" evidence="20">
    <location>
        <begin position="227"/>
        <end position="494"/>
    </location>
</feature>
<dbReference type="PIRSF" id="PIRSF017184">
    <property type="entry name" value="Nnr"/>
    <property type="match status" value="1"/>
</dbReference>
<feature type="binding site" evidence="18">
    <location>
        <begin position="63"/>
        <end position="67"/>
    </location>
    <ligand>
        <name>(6S)-NADPHX</name>
        <dbReference type="ChEBI" id="CHEBI:64076"/>
    </ligand>
</feature>
<comment type="caution">
    <text evidence="22">The sequence shown here is derived from an EMBL/GenBank/DDBJ whole genome shotgun (WGS) entry which is preliminary data.</text>
</comment>
<dbReference type="HAMAP" id="MF_01965">
    <property type="entry name" value="NADHX_dehydratase"/>
    <property type="match status" value="1"/>
</dbReference>
<evidence type="ECO:0000256" key="9">
    <source>
        <dbReference type="ARBA" id="ARBA00022958"/>
    </source>
</evidence>
<feature type="binding site" evidence="17">
    <location>
        <begin position="407"/>
        <end position="411"/>
    </location>
    <ligand>
        <name>AMP</name>
        <dbReference type="ChEBI" id="CHEBI:456215"/>
    </ligand>
</feature>
<dbReference type="EC" id="4.2.1.136" evidence="19"/>
<comment type="similarity">
    <text evidence="18">Belongs to the NnrE/AIBP family.</text>
</comment>
<name>A0ABT0NC23_9GAMM</name>
<keyword evidence="7 17" id="KW-0067">ATP-binding</keyword>
<evidence type="ECO:0000256" key="11">
    <source>
        <dbReference type="ARBA" id="ARBA00023235"/>
    </source>
</evidence>
<dbReference type="InterPro" id="IPR017953">
    <property type="entry name" value="Carbohydrate_kinase_pred_CS"/>
</dbReference>
<sequence>MAKHPLPTHVFSSQEIRQAELDLVRLESISLFSLVERAAASAFDLLFSQGLPATPVVVAGSGNNGSDALVLARMLADKGASCRVLRQDSQKYTDENEQAFELLMAAGVPVESLNRDSLHCALTGADLLIDGLLGTGVKGAPREDVSAIIEMINSAQVSVLSLDLPSGLNANTGRVHGVAVIADLTICFGALKQGLFTSDARDHCGDICFGDIGLQAVLPVSRCRMLQGAFLQQVFRPRRQNSHKGSYGKVCIVGGVQGMSGAVRLAGEACLRAGAGLVKLVSHWSHASTINLARPELMVHGCELVDMETYQVLGWPDVLVMGPGLGVDDWGFNLFKAALMSDKPMLLDADALNLLAKQPEQRRNWILTPHPAEAARLLNCSVAEVENDRFAAVDALQNRYGGVVVLKGSGTLISDGNEVVVAPVGNPGLASGGCGDVLSGIIGALLAQGFAPMTAAVAGVILHGDAADLAAAHGIRGMLASDLMSGIRQLVNPL</sequence>
<feature type="binding site" evidence="17">
    <location>
        <position position="370"/>
    </location>
    <ligand>
        <name>(6S)-NADPHX</name>
        <dbReference type="ChEBI" id="CHEBI:64076"/>
    </ligand>
</feature>
<evidence type="ECO:0000313" key="23">
    <source>
        <dbReference type="Proteomes" id="UP001202831"/>
    </source>
</evidence>
<dbReference type="PROSITE" id="PS51383">
    <property type="entry name" value="YJEF_C_3"/>
    <property type="match status" value="1"/>
</dbReference>
<dbReference type="InterPro" id="IPR004443">
    <property type="entry name" value="YjeF_N_dom"/>
</dbReference>
<dbReference type="Pfam" id="PF03853">
    <property type="entry name" value="YjeF_N"/>
    <property type="match status" value="1"/>
</dbReference>
<evidence type="ECO:0000256" key="7">
    <source>
        <dbReference type="ARBA" id="ARBA00022840"/>
    </source>
</evidence>
<proteinExistence type="inferred from homology"/>
<comment type="catalytic activity">
    <reaction evidence="15 17 19">
        <text>(6S)-NADHX + ADP = AMP + phosphate + NADH + H(+)</text>
        <dbReference type="Rhea" id="RHEA:32223"/>
        <dbReference type="ChEBI" id="CHEBI:15378"/>
        <dbReference type="ChEBI" id="CHEBI:43474"/>
        <dbReference type="ChEBI" id="CHEBI:57945"/>
        <dbReference type="ChEBI" id="CHEBI:64074"/>
        <dbReference type="ChEBI" id="CHEBI:456215"/>
        <dbReference type="ChEBI" id="CHEBI:456216"/>
        <dbReference type="EC" id="4.2.1.136"/>
    </reaction>
</comment>
<keyword evidence="6 17" id="KW-0547">Nucleotide-binding</keyword>
<dbReference type="InterPro" id="IPR036652">
    <property type="entry name" value="YjeF_N_dom_sf"/>
</dbReference>
<feature type="binding site" evidence="18">
    <location>
        <position position="64"/>
    </location>
    <ligand>
        <name>K(+)</name>
        <dbReference type="ChEBI" id="CHEBI:29103"/>
    </ligand>
</feature>
<evidence type="ECO:0000256" key="8">
    <source>
        <dbReference type="ARBA" id="ARBA00022857"/>
    </source>
</evidence>
<evidence type="ECO:0000256" key="13">
    <source>
        <dbReference type="ARBA" id="ARBA00023268"/>
    </source>
</evidence>
<comment type="catalytic activity">
    <reaction evidence="2 18 19">
        <text>(6R)-NADPHX = (6S)-NADPHX</text>
        <dbReference type="Rhea" id="RHEA:32227"/>
        <dbReference type="ChEBI" id="CHEBI:64076"/>
        <dbReference type="ChEBI" id="CHEBI:64077"/>
        <dbReference type="EC" id="5.1.99.6"/>
    </reaction>
</comment>
<dbReference type="InterPro" id="IPR029056">
    <property type="entry name" value="Ribokinase-like"/>
</dbReference>
<evidence type="ECO:0000259" key="21">
    <source>
        <dbReference type="PROSITE" id="PS51385"/>
    </source>
</evidence>
<dbReference type="Gene3D" id="3.40.50.10260">
    <property type="entry name" value="YjeF N-terminal domain"/>
    <property type="match status" value="1"/>
</dbReference>
<organism evidence="22 23">
    <name type="scientific">Shewanella corallii</name>
    <dbReference type="NCBI Taxonomy" id="560080"/>
    <lineage>
        <taxon>Bacteria</taxon>
        <taxon>Pseudomonadati</taxon>
        <taxon>Pseudomonadota</taxon>
        <taxon>Gammaproteobacteria</taxon>
        <taxon>Alteromonadales</taxon>
        <taxon>Shewanellaceae</taxon>
        <taxon>Shewanella</taxon>
    </lineage>
</organism>
<dbReference type="EMBL" id="JAKIKT010000009">
    <property type="protein sequence ID" value="MCL2915993.1"/>
    <property type="molecule type" value="Genomic_DNA"/>
</dbReference>
<comment type="cofactor">
    <cofactor evidence="17">
        <name>Mg(2+)</name>
        <dbReference type="ChEBI" id="CHEBI:18420"/>
    </cofactor>
</comment>
<protein>
    <recommendedName>
        <fullName evidence="19">Bifunctional NAD(P)H-hydrate repair enzyme</fullName>
    </recommendedName>
    <alternativeName>
        <fullName evidence="19">Nicotinamide nucleotide repair protein</fullName>
    </alternativeName>
    <domain>
        <recommendedName>
            <fullName evidence="19">ADP-dependent (S)-NAD(P)H-hydrate dehydratase</fullName>
            <ecNumber evidence="19">4.2.1.136</ecNumber>
        </recommendedName>
        <alternativeName>
            <fullName evidence="19">ADP-dependent NAD(P)HX dehydratase</fullName>
        </alternativeName>
    </domain>
    <domain>
        <recommendedName>
            <fullName evidence="19">NAD(P)H-hydrate epimerase</fullName>
            <ecNumber evidence="19">5.1.99.6</ecNumber>
        </recommendedName>
    </domain>
</protein>
<comment type="function">
    <text evidence="18">Catalyzes the epimerization of the S- and R-forms of NAD(P)HX, a damaged form of NAD(P)H that is a result of enzymatic or heat-dependent hydration. This is a prerequisite for the S-specific NAD(P)H-hydrate dehydratase to allow the repair of both epimers of NAD(P)HX.</text>
</comment>
<dbReference type="InterPro" id="IPR030677">
    <property type="entry name" value="Nnr"/>
</dbReference>
<dbReference type="EC" id="5.1.99.6" evidence="19"/>
<feature type="binding site" evidence="17">
    <location>
        <position position="436"/>
    </location>
    <ligand>
        <name>(6S)-NADPHX</name>
        <dbReference type="ChEBI" id="CHEBI:64076"/>
    </ligand>
</feature>
<evidence type="ECO:0000256" key="17">
    <source>
        <dbReference type="HAMAP-Rule" id="MF_01965"/>
    </source>
</evidence>
<dbReference type="NCBIfam" id="TIGR00196">
    <property type="entry name" value="yjeF_cterm"/>
    <property type="match status" value="1"/>
</dbReference>
<evidence type="ECO:0000256" key="14">
    <source>
        <dbReference type="ARBA" id="ARBA00025153"/>
    </source>
</evidence>
<feature type="binding site" evidence="17">
    <location>
        <position position="324"/>
    </location>
    <ligand>
        <name>(6S)-NADPHX</name>
        <dbReference type="ChEBI" id="CHEBI:64076"/>
    </ligand>
</feature>
<dbReference type="PANTHER" id="PTHR12592:SF0">
    <property type="entry name" value="ATP-DEPENDENT (S)-NAD(P)H-HYDRATE DEHYDRATASE"/>
    <property type="match status" value="1"/>
</dbReference>
<evidence type="ECO:0000256" key="6">
    <source>
        <dbReference type="ARBA" id="ARBA00022741"/>
    </source>
</evidence>
<feature type="binding site" evidence="18">
    <location>
        <begin position="134"/>
        <end position="140"/>
    </location>
    <ligand>
        <name>(6S)-NADPHX</name>
        <dbReference type="ChEBI" id="CHEBI:64076"/>
    </ligand>
</feature>
<dbReference type="Proteomes" id="UP001202831">
    <property type="component" value="Unassembled WGS sequence"/>
</dbReference>
<comment type="similarity">
    <text evidence="3 19">In the N-terminal section; belongs to the NnrE/AIBP family.</text>
</comment>
<dbReference type="Pfam" id="PF01256">
    <property type="entry name" value="Carb_kinase"/>
    <property type="match status" value="1"/>
</dbReference>
<feature type="binding site" evidence="18">
    <location>
        <position position="166"/>
    </location>
    <ligand>
        <name>K(+)</name>
        <dbReference type="ChEBI" id="CHEBI:29103"/>
    </ligand>
</feature>
<feature type="binding site" evidence="18">
    <location>
        <position position="163"/>
    </location>
    <ligand>
        <name>(6S)-NADPHX</name>
        <dbReference type="ChEBI" id="CHEBI:64076"/>
    </ligand>
</feature>
<feature type="binding site" evidence="18">
    <location>
        <position position="130"/>
    </location>
    <ligand>
        <name>K(+)</name>
        <dbReference type="ChEBI" id="CHEBI:29103"/>
    </ligand>
</feature>
<comment type="function">
    <text evidence="17">Catalyzes the dehydration of the S-form of NAD(P)HX at the expense of ADP, which is converted to AMP. Together with NAD(P)HX epimerase, which catalyzes the epimerization of the S- and R-forms, the enzyme allows the repair of both epimers of NAD(P)HX, a damaged form of NAD(P)H that is a result of enzymatic or heat-dependent hydration.</text>
</comment>
<evidence type="ECO:0000256" key="5">
    <source>
        <dbReference type="ARBA" id="ARBA00022723"/>
    </source>
</evidence>